<gene>
    <name evidence="1" type="ORF">EV193_10268</name>
</gene>
<organism evidence="1 2">
    <name type="scientific">Herbihabitans rhizosphaerae</name>
    <dbReference type="NCBI Taxonomy" id="1872711"/>
    <lineage>
        <taxon>Bacteria</taxon>
        <taxon>Bacillati</taxon>
        <taxon>Actinomycetota</taxon>
        <taxon>Actinomycetes</taxon>
        <taxon>Pseudonocardiales</taxon>
        <taxon>Pseudonocardiaceae</taxon>
        <taxon>Herbihabitans</taxon>
    </lineage>
</organism>
<name>A0A4Q7L4G3_9PSEU</name>
<comment type="caution">
    <text evidence="1">The sequence shown here is derived from an EMBL/GenBank/DDBJ whole genome shotgun (WGS) entry which is preliminary data.</text>
</comment>
<keyword evidence="2" id="KW-1185">Reference proteome</keyword>
<accession>A0A4Q7L4G3</accession>
<proteinExistence type="predicted"/>
<dbReference type="EMBL" id="SGWQ01000002">
    <property type="protein sequence ID" value="RZS43092.1"/>
    <property type="molecule type" value="Genomic_DNA"/>
</dbReference>
<dbReference type="Proteomes" id="UP000294257">
    <property type="component" value="Unassembled WGS sequence"/>
</dbReference>
<sequence length="104" mass="10789">MTGDVVFDEGKLRAFAAELRSTHNSEQLKAQLIDGLVGPDVFGPIEGGARAANGLRQTLTALLADLERIGVDTAELASNAIAAADQATSAARRTEAAARGGRDR</sequence>
<dbReference type="AlphaFoldDB" id="A0A4Q7L4G3"/>
<evidence type="ECO:0000313" key="2">
    <source>
        <dbReference type="Proteomes" id="UP000294257"/>
    </source>
</evidence>
<protein>
    <submittedName>
        <fullName evidence="1">Uncharacterized protein</fullName>
    </submittedName>
</protein>
<evidence type="ECO:0000313" key="1">
    <source>
        <dbReference type="EMBL" id="RZS43092.1"/>
    </source>
</evidence>
<dbReference type="RefSeq" id="WP_130342988.1">
    <property type="nucleotide sequence ID" value="NZ_SGWQ01000002.1"/>
</dbReference>
<reference evidence="1 2" key="1">
    <citation type="submission" date="2019-02" db="EMBL/GenBank/DDBJ databases">
        <title>Genomic Encyclopedia of Type Strains, Phase IV (KMG-IV): sequencing the most valuable type-strain genomes for metagenomic binning, comparative biology and taxonomic classification.</title>
        <authorList>
            <person name="Goeker M."/>
        </authorList>
    </citation>
    <scope>NUCLEOTIDE SEQUENCE [LARGE SCALE GENOMIC DNA]</scope>
    <source>
        <strain evidence="1 2">DSM 101727</strain>
    </source>
</reference>